<dbReference type="GO" id="GO:0030527">
    <property type="term" value="F:structural constituent of chromatin"/>
    <property type="evidence" value="ECO:0007669"/>
    <property type="project" value="InterPro"/>
</dbReference>
<accession>A0A8J9T6X2</accession>
<keyword evidence="1" id="KW-0238">DNA-binding</keyword>
<dbReference type="PANTHER" id="PTHR33175:SF3">
    <property type="entry name" value="DNA-BINDING PROTEIN HU-BETA"/>
    <property type="match status" value="1"/>
</dbReference>
<evidence type="ECO:0000256" key="3">
    <source>
        <dbReference type="SAM" id="MobiDB-lite"/>
    </source>
</evidence>
<protein>
    <submittedName>
        <fullName evidence="4">Uncharacterized protein</fullName>
    </submittedName>
</protein>
<dbReference type="EMBL" id="OU594963">
    <property type="protein sequence ID" value="CAG9286261.1"/>
    <property type="molecule type" value="Genomic_DNA"/>
</dbReference>
<dbReference type="AlphaFoldDB" id="A0A8J9T6X2"/>
<dbReference type="PRINTS" id="PR01727">
    <property type="entry name" value="DNABINDINGHU"/>
</dbReference>
<dbReference type="SMART" id="SM00411">
    <property type="entry name" value="BHL"/>
    <property type="match status" value="1"/>
</dbReference>
<evidence type="ECO:0000313" key="4">
    <source>
        <dbReference type="EMBL" id="CAG9286261.1"/>
    </source>
</evidence>
<evidence type="ECO:0000256" key="2">
    <source>
        <dbReference type="RuleBase" id="RU003939"/>
    </source>
</evidence>
<sequence>KADFVTALAEQTGQTKKESEGTLQAVLDILQAQVSEGKKVTLPGFGSFVLKSRAARKGRNPQTGEEMQIAASKSPGFTPSKAWKDMVNGK</sequence>
<reference evidence="4" key="1">
    <citation type="submission" date="2022-02" db="EMBL/GenBank/DDBJ databases">
        <authorList>
            <person name="Giguere J D."/>
        </authorList>
    </citation>
    <scope>NUCLEOTIDE SEQUENCE</scope>
    <source>
        <strain evidence="4">CCAP 1055/1</strain>
    </source>
</reference>
<organism evidence="4">
    <name type="scientific">Phaeodactylum tricornutum</name>
    <name type="common">Diatom</name>
    <dbReference type="NCBI Taxonomy" id="2850"/>
    <lineage>
        <taxon>Eukaryota</taxon>
        <taxon>Sar</taxon>
        <taxon>Stramenopiles</taxon>
        <taxon>Ochrophyta</taxon>
        <taxon>Bacillariophyta</taxon>
        <taxon>Bacillariophyceae</taxon>
        <taxon>Bacillariophycidae</taxon>
        <taxon>Naviculales</taxon>
        <taxon>Phaeodactylaceae</taxon>
        <taxon>Phaeodactylum</taxon>
    </lineage>
</organism>
<feature type="region of interest" description="Disordered" evidence="3">
    <location>
        <begin position="56"/>
        <end position="90"/>
    </location>
</feature>
<dbReference type="PROSITE" id="PS00045">
    <property type="entry name" value="HISTONE_LIKE"/>
    <property type="match status" value="1"/>
</dbReference>
<dbReference type="PANTHER" id="PTHR33175">
    <property type="entry name" value="DNA-BINDING PROTEIN HU"/>
    <property type="match status" value="1"/>
</dbReference>
<feature type="non-terminal residue" evidence="4">
    <location>
        <position position="1"/>
    </location>
</feature>
<dbReference type="InterPro" id="IPR000119">
    <property type="entry name" value="Hist_DNA-bd"/>
</dbReference>
<dbReference type="Gene3D" id="4.10.520.10">
    <property type="entry name" value="IHF-like DNA-binding proteins"/>
    <property type="match status" value="1"/>
</dbReference>
<dbReference type="Proteomes" id="UP000836788">
    <property type="component" value="Chromosome 22"/>
</dbReference>
<dbReference type="InterPro" id="IPR020816">
    <property type="entry name" value="Histone-like_DNA-bd_CS"/>
</dbReference>
<gene>
    <name evidence="4" type="ORF">PTTT1_LOCUS31731</name>
</gene>
<dbReference type="SUPFAM" id="SSF47729">
    <property type="entry name" value="IHF-like DNA-binding proteins"/>
    <property type="match status" value="1"/>
</dbReference>
<proteinExistence type="inferred from homology"/>
<dbReference type="Pfam" id="PF00216">
    <property type="entry name" value="Bac_DNA_binding"/>
    <property type="match status" value="1"/>
</dbReference>
<name>A0A8J9T6X2_PHATR</name>
<comment type="similarity">
    <text evidence="2">Belongs to the bacterial histone-like protein family.</text>
</comment>
<dbReference type="GO" id="GO:0003677">
    <property type="term" value="F:DNA binding"/>
    <property type="evidence" value="ECO:0007669"/>
    <property type="project" value="UniProtKB-KW"/>
</dbReference>
<evidence type="ECO:0000256" key="1">
    <source>
        <dbReference type="ARBA" id="ARBA00023125"/>
    </source>
</evidence>
<dbReference type="InterPro" id="IPR010992">
    <property type="entry name" value="IHF-like_DNA-bd_dom_sf"/>
</dbReference>
<dbReference type="CDD" id="cd13831">
    <property type="entry name" value="HU"/>
    <property type="match status" value="1"/>
</dbReference>